<dbReference type="Pfam" id="PF01256">
    <property type="entry name" value="Carb_kinase"/>
    <property type="match status" value="1"/>
</dbReference>
<dbReference type="InterPro" id="IPR000048">
    <property type="entry name" value="IQ_motif_EF-hand-BS"/>
</dbReference>
<dbReference type="GO" id="GO:0016020">
    <property type="term" value="C:membrane"/>
    <property type="evidence" value="ECO:0007669"/>
    <property type="project" value="TreeGrafter"/>
</dbReference>
<comment type="cofactor">
    <cofactor evidence="3">
        <name>Mg(2+)</name>
        <dbReference type="ChEBI" id="CHEBI:18420"/>
    </cofactor>
</comment>
<keyword evidence="5" id="KW-0009">Actin-binding</keyword>
<comment type="function">
    <text evidence="3">Catalyzes the dehydration of the S-form of NAD(P)HX at the expense of ATP, which is converted to ADP. Together with NAD(P)HX epimerase, which catalyzes the epimerization of the S- and R-forms, the enzyme allows the repair of both epimers of NAD(P)HX, a damaged form of NAD(P)H that is a result of enzymatic or heat-dependent hydration.</text>
</comment>
<feature type="binding site" evidence="3">
    <location>
        <begin position="245"/>
        <end position="254"/>
    </location>
    <ligand>
        <name>ATP</name>
        <dbReference type="ChEBI" id="CHEBI:30616"/>
    </ligand>
</feature>
<keyword evidence="3" id="KW-0456">Lyase</keyword>
<comment type="catalytic activity">
    <reaction evidence="3">
        <text>(6S)-NADHX + ATP = ADP + phosphate + NADH + H(+)</text>
        <dbReference type="Rhea" id="RHEA:19017"/>
        <dbReference type="ChEBI" id="CHEBI:15378"/>
        <dbReference type="ChEBI" id="CHEBI:30616"/>
        <dbReference type="ChEBI" id="CHEBI:43474"/>
        <dbReference type="ChEBI" id="CHEBI:57945"/>
        <dbReference type="ChEBI" id="CHEBI:64074"/>
        <dbReference type="ChEBI" id="CHEBI:456216"/>
        <dbReference type="EC" id="4.2.1.93"/>
    </reaction>
</comment>
<evidence type="ECO:0000313" key="8">
    <source>
        <dbReference type="EMBL" id="CAD8156297.1"/>
    </source>
</evidence>
<dbReference type="PROSITE" id="PS50096">
    <property type="entry name" value="IQ"/>
    <property type="match status" value="2"/>
</dbReference>
<keyword evidence="5" id="KW-0518">Myosin</keyword>
<dbReference type="NCBIfam" id="TIGR00196">
    <property type="entry name" value="yjeF_cterm"/>
    <property type="match status" value="1"/>
</dbReference>
<evidence type="ECO:0000313" key="9">
    <source>
        <dbReference type="Proteomes" id="UP000689195"/>
    </source>
</evidence>
<keyword evidence="3" id="KW-0520">NAD</keyword>
<evidence type="ECO:0000256" key="1">
    <source>
        <dbReference type="ARBA" id="ARBA00022741"/>
    </source>
</evidence>
<comment type="caution">
    <text evidence="5">Lacks conserved residue(s) required for the propagation of feature annotation.</text>
</comment>
<evidence type="ECO:0000259" key="7">
    <source>
        <dbReference type="PROSITE" id="PS51456"/>
    </source>
</evidence>
<feature type="binding site" evidence="3">
    <location>
        <begin position="226"/>
        <end position="230"/>
    </location>
    <ligand>
        <name>ATP</name>
        <dbReference type="ChEBI" id="CHEBI:30616"/>
    </ligand>
</feature>
<dbReference type="GO" id="GO:0005737">
    <property type="term" value="C:cytoplasm"/>
    <property type="evidence" value="ECO:0007669"/>
    <property type="project" value="TreeGrafter"/>
</dbReference>
<protein>
    <recommendedName>
        <fullName evidence="3">ATP-dependent (S)-NAD(P)H-hydrate dehydratase</fullName>
        <ecNumber evidence="3">4.2.1.93</ecNumber>
    </recommendedName>
    <alternativeName>
        <fullName evidence="3">ATP-dependent NAD(P)HX dehydratase</fullName>
    </alternativeName>
</protein>
<dbReference type="Pfam" id="PF00063">
    <property type="entry name" value="Myosin_head"/>
    <property type="match status" value="1"/>
</dbReference>
<dbReference type="CDD" id="cd01171">
    <property type="entry name" value="YXKO-related"/>
    <property type="match status" value="1"/>
</dbReference>
<dbReference type="SMART" id="SM00242">
    <property type="entry name" value="MYSc"/>
    <property type="match status" value="1"/>
</dbReference>
<gene>
    <name evidence="8" type="ORF">PPENT_87.1.T0280249</name>
</gene>
<name>A0A8S1TXV0_9CILI</name>
<dbReference type="PANTHER" id="PTHR13140:SF706">
    <property type="entry name" value="DILUTE CLASS UNCONVENTIONAL MYOSIN, ISOFORM C"/>
    <property type="match status" value="1"/>
</dbReference>
<organism evidence="8 9">
    <name type="scientific">Paramecium pentaurelia</name>
    <dbReference type="NCBI Taxonomy" id="43138"/>
    <lineage>
        <taxon>Eukaryota</taxon>
        <taxon>Sar</taxon>
        <taxon>Alveolata</taxon>
        <taxon>Ciliophora</taxon>
        <taxon>Intramacronucleata</taxon>
        <taxon>Oligohymenophorea</taxon>
        <taxon>Peniculida</taxon>
        <taxon>Parameciidae</taxon>
        <taxon>Paramecium</taxon>
    </lineage>
</organism>
<feature type="domain" description="YjeF C-terminal" evidence="6">
    <location>
        <begin position="3"/>
        <end position="318"/>
    </location>
</feature>
<dbReference type="PROSITE" id="PS51456">
    <property type="entry name" value="MYOSIN_MOTOR"/>
    <property type="match status" value="1"/>
</dbReference>
<dbReference type="InterPro" id="IPR000408">
    <property type="entry name" value="Reg_chr_condens"/>
</dbReference>
<dbReference type="OrthoDB" id="287394at2759"/>
<dbReference type="HAMAP" id="MF_01965">
    <property type="entry name" value="NADHX_dehydratase"/>
    <property type="match status" value="1"/>
</dbReference>
<dbReference type="GO" id="GO:0047453">
    <property type="term" value="F:ATP-dependent NAD(P)H-hydrate dehydratase activity"/>
    <property type="evidence" value="ECO:0007669"/>
    <property type="project" value="UniProtKB-UniRule"/>
</dbReference>
<feature type="domain" description="Myosin motor" evidence="7">
    <location>
        <begin position="321"/>
        <end position="1031"/>
    </location>
</feature>
<dbReference type="GO" id="GO:0005524">
    <property type="term" value="F:ATP binding"/>
    <property type="evidence" value="ECO:0007669"/>
    <property type="project" value="UniProtKB-UniRule"/>
</dbReference>
<dbReference type="Pfam" id="PF00415">
    <property type="entry name" value="RCC1"/>
    <property type="match status" value="1"/>
</dbReference>
<evidence type="ECO:0000256" key="5">
    <source>
        <dbReference type="PROSITE-ProRule" id="PRU00782"/>
    </source>
</evidence>
<comment type="catalytic activity">
    <reaction evidence="3">
        <text>(6S)-NADPHX + ATP = ADP + phosphate + NADPH + H(+)</text>
        <dbReference type="Rhea" id="RHEA:32231"/>
        <dbReference type="ChEBI" id="CHEBI:15378"/>
        <dbReference type="ChEBI" id="CHEBI:30616"/>
        <dbReference type="ChEBI" id="CHEBI:43474"/>
        <dbReference type="ChEBI" id="CHEBI:57783"/>
        <dbReference type="ChEBI" id="CHEBI:64076"/>
        <dbReference type="ChEBI" id="CHEBI:456216"/>
        <dbReference type="EC" id="4.2.1.93"/>
    </reaction>
</comment>
<proteinExistence type="inferred from homology"/>
<accession>A0A8S1TXV0</accession>
<evidence type="ECO:0000256" key="3">
    <source>
        <dbReference type="HAMAP-Rule" id="MF_03157"/>
    </source>
</evidence>
<evidence type="ECO:0000259" key="6">
    <source>
        <dbReference type="PROSITE" id="PS51383"/>
    </source>
</evidence>
<dbReference type="SMART" id="SM00015">
    <property type="entry name" value="IQ"/>
    <property type="match status" value="5"/>
</dbReference>
<dbReference type="InterPro" id="IPR001609">
    <property type="entry name" value="Myosin_head_motor_dom-like"/>
</dbReference>
<comment type="similarity">
    <text evidence="3">Belongs to the NnrD/CARKD family.</text>
</comment>
<dbReference type="PANTHER" id="PTHR13140">
    <property type="entry name" value="MYOSIN"/>
    <property type="match status" value="1"/>
</dbReference>
<feature type="repeat" description="RCC1" evidence="4">
    <location>
        <begin position="1367"/>
        <end position="1417"/>
    </location>
</feature>
<dbReference type="Proteomes" id="UP000689195">
    <property type="component" value="Unassembled WGS sequence"/>
</dbReference>
<dbReference type="InterPro" id="IPR000631">
    <property type="entry name" value="CARKD"/>
</dbReference>
<dbReference type="EC" id="4.2.1.93" evidence="3"/>
<keyword evidence="3" id="KW-0597">Phosphoprotein</keyword>
<dbReference type="GO" id="GO:0046496">
    <property type="term" value="P:nicotinamide nucleotide metabolic process"/>
    <property type="evidence" value="ECO:0007669"/>
    <property type="project" value="UniProtKB-UniRule"/>
</dbReference>
<dbReference type="Pfam" id="PF13540">
    <property type="entry name" value="RCC1_2"/>
    <property type="match status" value="1"/>
</dbReference>
<evidence type="ECO:0000256" key="2">
    <source>
        <dbReference type="ARBA" id="ARBA00022840"/>
    </source>
</evidence>
<dbReference type="GO" id="GO:0007015">
    <property type="term" value="P:actin filament organization"/>
    <property type="evidence" value="ECO:0007669"/>
    <property type="project" value="TreeGrafter"/>
</dbReference>
<reference evidence="8" key="1">
    <citation type="submission" date="2021-01" db="EMBL/GenBank/DDBJ databases">
        <authorList>
            <consortium name="Genoscope - CEA"/>
            <person name="William W."/>
        </authorList>
    </citation>
    <scope>NUCLEOTIDE SEQUENCE</scope>
</reference>
<feature type="binding site" evidence="3">
    <location>
        <position position="110"/>
    </location>
    <ligand>
        <name>(6S)-NADPHX</name>
        <dbReference type="ChEBI" id="CHEBI:64076"/>
    </ligand>
</feature>
<comment type="similarity">
    <text evidence="5">Belongs to the TRAFAC class myosin-kinesin ATPase superfamily. Myosin family.</text>
</comment>
<feature type="binding site" evidence="5">
    <location>
        <begin position="420"/>
        <end position="427"/>
    </location>
    <ligand>
        <name>ATP</name>
        <dbReference type="ChEBI" id="CHEBI:30616"/>
    </ligand>
</feature>
<keyword evidence="5" id="KW-0505">Motor protein</keyword>
<dbReference type="PROSITE" id="PS51383">
    <property type="entry name" value="YJEF_C_3"/>
    <property type="match status" value="1"/>
</dbReference>
<comment type="caution">
    <text evidence="8">The sequence shown here is derived from an EMBL/GenBank/DDBJ whole genome shotgun (WGS) entry which is preliminary data.</text>
</comment>
<feature type="binding site" evidence="3">
    <location>
        <position position="255"/>
    </location>
    <ligand>
        <name>(6S)-NADPHX</name>
        <dbReference type="ChEBI" id="CHEBI:64076"/>
    </ligand>
</feature>
<dbReference type="GO" id="GO:0051015">
    <property type="term" value="F:actin filament binding"/>
    <property type="evidence" value="ECO:0007669"/>
    <property type="project" value="TreeGrafter"/>
</dbReference>
<dbReference type="GO" id="GO:0016459">
    <property type="term" value="C:myosin complex"/>
    <property type="evidence" value="ECO:0007669"/>
    <property type="project" value="UniProtKB-KW"/>
</dbReference>
<dbReference type="GO" id="GO:0000146">
    <property type="term" value="F:microfilament motor activity"/>
    <property type="evidence" value="ECO:0007669"/>
    <property type="project" value="TreeGrafter"/>
</dbReference>
<keyword evidence="1 3" id="KW-0547">Nucleotide-binding</keyword>
<dbReference type="EMBL" id="CAJJDO010000028">
    <property type="protein sequence ID" value="CAD8156297.1"/>
    <property type="molecule type" value="Genomic_DNA"/>
</dbReference>
<feature type="binding site" evidence="3">
    <location>
        <begin position="165"/>
        <end position="171"/>
    </location>
    <ligand>
        <name>(6S)-NADPHX</name>
        <dbReference type="ChEBI" id="CHEBI:64076"/>
    </ligand>
</feature>
<keyword evidence="2 3" id="KW-0067">ATP-binding</keyword>
<evidence type="ECO:0000256" key="4">
    <source>
        <dbReference type="PROSITE-ProRule" id="PRU00235"/>
    </source>
</evidence>
<keyword evidence="9" id="KW-1185">Reference proteome</keyword>
<sequence>MFQQNSFSKIIPLLDKTRHKGQNGKIASIGGSFEYTGAPYYAAISSLKGGGDLAYIYCTKSAAIPIKSYSPECIVYPYLLEDGEEQELENTINKLLSSTQIMHSLVIGPGLGRGQIISKILEELFKQNNSIKILDADALWHISQKQNKLIQIIQEKSNQFILTPNAMEIKRLLEYFDIEYFKPDYDSINVLNDQDVNYKQIGIDNGYPGLMAELSRKLNNVIIVSKGQNDIITNGKVGYAVYIEGSKKRCGGQGDILSGLIGLYSYWSQDQKVDKIEGCILGSVVTRKAAKMASNKECSLFICFRLVINNVFYYILFTKMESFDDMVDMEVINDQELLVNLKKRYQLKKIFTYVGPTLLVINPFEACPHLINLEVKNKYIQSAINKENRSTQPPHMYAIGAEAIKCLFENQKNQAIIISGESGAGKTENAKSCMNLITSVKFDTPRQSQEKKNSINKFAIEDRILSCNPILEAYGNAKTLRNNNSSRFGKYTKIYISKKDKKIKGAQIYNYLLEKSRICLQGKGERNFHIFYHILKGMPINELQQLFLSENDQPIQLNKISYINTIQDVDGIDDKKLYDEVIQSYNLLGLESDKSNIHQIVAAVLHLGDLQFDDATLTDDVPCKIVTENKLEYLSKLLQLSIKEISEALILKQRIINKQKIVSPVSYNQCIQNRDSWAKELFERLFNWLVCKLNQNILPEEEFDVSNNNTYIGLLDIYGFEVFDKNGFEQLIINYTNERLHQLYIQYVFKGEEIVFKEEGLDKFCQHIKYKDNQALIDCLDKPPLGIFDILDEVCQVAGDDDLLISNIRKKQKDPKYVLQPKMPSTQSFIIVHTARNVEYLISGFREKNVDEISVLTAFYSQQSGNPLISKLFTVEDKQTQTVTKKDKSLSKKIRTQMNDLMKELTNNCDVHFVRCIKPNDLKKPQLLEDDYALQQIRYLGVLDSLKVRKQNYPFRRLHKQFYKQFGEMTSNPLFNILEQQSADFRELNLQLFQQYYPKLGPELVLFGQKRIFIRIEGMDIIQQVFTEIMEKKSKIALKIQYNWHKYLIKKNLKRIHIHYQKIKLCNWRKALKAFQDLYYYQLRQSKMKLYQNQLDKILQYVYRLQAITNFDLIMKHIIFIQRQIKQWLFFKRIRKLRLVKFNINYIIENSWQFIRLKKVLVIQSFFRGARVRRIHKNVVVRSKQARMNKRNELAAIRIQKWIKGIQVREHIRKLNKAAFKIQGFVKMKWLSKTFKQIRISTKKIQKLIRRYLIKQRAKNIKKEQYFKPLEEQLNETVRIEENDLFGNNLNSLSFDQILNQDDDQFRDKGQLFDILVDLELLSDVGCYQPSFSSNYKQLFQQGYKNENIIQSVRVGSFHSIASTSLNKLYTWGLNNEGQLGQGRLSDIPQQPQQLTLNVVMDQIECTDFNSYVKCQDGKLIIWGAQCETISYVDIQPVKQIQCRFDRTYIINNQGMVQYWDSDHVIQNIATNSPISQVSVGLNFIALLNNQGQVFVKGTNEHGQLGLGDILFREQLIQIKIPYKANLISCGLKHLSIQCCNGKAFVCGWNQQGQLGLGDFQDRYNLVQLKYETQQICCSRTSTMILLENKQVFWCGSNGNLKFQNEFVQLAKKMKYIQKLNPVRIQCSYSKVISLINITYIKMEKIKQPEKLKGILGTLTQKWVENNINSIDPPMIESVSNYLMHYHMKKCSSNNSQIVINKVCRK</sequence>
<dbReference type="PROSITE" id="PS50012">
    <property type="entry name" value="RCC1_3"/>
    <property type="match status" value="1"/>
</dbReference>